<sequence length="240" mass="26990">MNNKCCFKCGSQDHFIRDCPELPEKDRYQNARSSNTAARRRPPRNAGNVSSSKGTTKDSTVRSKTKAPARAYAIHVREDSSSLDVITVSNPLGKYFLVDKFCKNYPLMTRGYCFQENLMLLPFDEFDVILGMDWLRLHDAITIELKCQNSEILRIESDDSSGLPVVISSMSAQKYVRKGCDAYLAYVLDTKVSELKIEPAPVVCEYPDVFPEDLSGLPPIREVEFAIELVPRTSPILIAP</sequence>
<dbReference type="OrthoDB" id="786726at2759"/>
<dbReference type="Pfam" id="PF08284">
    <property type="entry name" value="RVP_2"/>
    <property type="match status" value="1"/>
</dbReference>
<dbReference type="AlphaFoldDB" id="A0A5B6WHX2"/>
<keyword evidence="1" id="KW-0862">Zinc</keyword>
<dbReference type="InterPro" id="IPR036875">
    <property type="entry name" value="Znf_CCHC_sf"/>
</dbReference>
<dbReference type="PANTHER" id="PTHR15503:SF45">
    <property type="entry name" value="RNA-DIRECTED DNA POLYMERASE HOMOLOG"/>
    <property type="match status" value="1"/>
</dbReference>
<protein>
    <submittedName>
        <fullName evidence="4">RVP_2 domain-containing protein</fullName>
    </submittedName>
</protein>
<gene>
    <name evidence="4" type="ORF">EPI10_020888</name>
</gene>
<comment type="caution">
    <text evidence="4">The sequence shown here is derived from an EMBL/GenBank/DDBJ whole genome shotgun (WGS) entry which is preliminary data.</text>
</comment>
<dbReference type="SUPFAM" id="SSF57756">
    <property type="entry name" value="Retrovirus zinc finger-like domains"/>
    <property type="match status" value="1"/>
</dbReference>
<evidence type="ECO:0000313" key="4">
    <source>
        <dbReference type="EMBL" id="KAA3480462.1"/>
    </source>
</evidence>
<feature type="region of interest" description="Disordered" evidence="2">
    <location>
        <begin position="26"/>
        <end position="66"/>
    </location>
</feature>
<proteinExistence type="predicted"/>
<dbReference type="SMART" id="SM00343">
    <property type="entry name" value="ZnF_C2HC"/>
    <property type="match status" value="1"/>
</dbReference>
<evidence type="ECO:0000256" key="1">
    <source>
        <dbReference type="PROSITE-ProRule" id="PRU00047"/>
    </source>
</evidence>
<dbReference type="GO" id="GO:0008270">
    <property type="term" value="F:zinc ion binding"/>
    <property type="evidence" value="ECO:0007669"/>
    <property type="project" value="UniProtKB-KW"/>
</dbReference>
<dbReference type="PANTHER" id="PTHR15503">
    <property type="entry name" value="LDOC1 RELATED"/>
    <property type="match status" value="1"/>
</dbReference>
<dbReference type="InterPro" id="IPR001878">
    <property type="entry name" value="Znf_CCHC"/>
</dbReference>
<keyword evidence="1" id="KW-0863">Zinc-finger</keyword>
<dbReference type="EMBL" id="SMMG02000003">
    <property type="protein sequence ID" value="KAA3480462.1"/>
    <property type="molecule type" value="Genomic_DNA"/>
</dbReference>
<keyword evidence="5" id="KW-1185">Reference proteome</keyword>
<evidence type="ECO:0000313" key="5">
    <source>
        <dbReference type="Proteomes" id="UP000325315"/>
    </source>
</evidence>
<evidence type="ECO:0000256" key="2">
    <source>
        <dbReference type="SAM" id="MobiDB-lite"/>
    </source>
</evidence>
<dbReference type="Proteomes" id="UP000325315">
    <property type="component" value="Unassembled WGS sequence"/>
</dbReference>
<dbReference type="PROSITE" id="PS50158">
    <property type="entry name" value="ZF_CCHC"/>
    <property type="match status" value="1"/>
</dbReference>
<feature type="domain" description="CCHC-type" evidence="3">
    <location>
        <begin position="6"/>
        <end position="21"/>
    </location>
</feature>
<name>A0A5B6WHX2_9ROSI</name>
<dbReference type="InterPro" id="IPR032567">
    <property type="entry name" value="RTL1-rel"/>
</dbReference>
<organism evidence="4 5">
    <name type="scientific">Gossypium australe</name>
    <dbReference type="NCBI Taxonomy" id="47621"/>
    <lineage>
        <taxon>Eukaryota</taxon>
        <taxon>Viridiplantae</taxon>
        <taxon>Streptophyta</taxon>
        <taxon>Embryophyta</taxon>
        <taxon>Tracheophyta</taxon>
        <taxon>Spermatophyta</taxon>
        <taxon>Magnoliopsida</taxon>
        <taxon>eudicotyledons</taxon>
        <taxon>Gunneridae</taxon>
        <taxon>Pentapetalae</taxon>
        <taxon>rosids</taxon>
        <taxon>malvids</taxon>
        <taxon>Malvales</taxon>
        <taxon>Malvaceae</taxon>
        <taxon>Malvoideae</taxon>
        <taxon>Gossypium</taxon>
    </lineage>
</organism>
<reference evidence="5" key="1">
    <citation type="journal article" date="2019" name="Plant Biotechnol. J.">
        <title>Genome sequencing of the Australian wild diploid species Gossypium australe highlights disease resistance and delayed gland morphogenesis.</title>
        <authorList>
            <person name="Cai Y."/>
            <person name="Cai X."/>
            <person name="Wang Q."/>
            <person name="Wang P."/>
            <person name="Zhang Y."/>
            <person name="Cai C."/>
            <person name="Xu Y."/>
            <person name="Wang K."/>
            <person name="Zhou Z."/>
            <person name="Wang C."/>
            <person name="Geng S."/>
            <person name="Li B."/>
            <person name="Dong Q."/>
            <person name="Hou Y."/>
            <person name="Wang H."/>
            <person name="Ai P."/>
            <person name="Liu Z."/>
            <person name="Yi F."/>
            <person name="Sun M."/>
            <person name="An G."/>
            <person name="Cheng J."/>
            <person name="Zhang Y."/>
            <person name="Shi Q."/>
            <person name="Xie Y."/>
            <person name="Shi X."/>
            <person name="Chang Y."/>
            <person name="Huang F."/>
            <person name="Chen Y."/>
            <person name="Hong S."/>
            <person name="Mi L."/>
            <person name="Sun Q."/>
            <person name="Zhang L."/>
            <person name="Zhou B."/>
            <person name="Peng R."/>
            <person name="Zhang X."/>
            <person name="Liu F."/>
        </authorList>
    </citation>
    <scope>NUCLEOTIDE SEQUENCE [LARGE SCALE GENOMIC DNA]</scope>
    <source>
        <strain evidence="5">cv. PA1801</strain>
    </source>
</reference>
<accession>A0A5B6WHX2</accession>
<keyword evidence="1" id="KW-0479">Metal-binding</keyword>
<dbReference type="GO" id="GO:0003676">
    <property type="term" value="F:nucleic acid binding"/>
    <property type="evidence" value="ECO:0007669"/>
    <property type="project" value="InterPro"/>
</dbReference>
<dbReference type="Pfam" id="PF00098">
    <property type="entry name" value="zf-CCHC"/>
    <property type="match status" value="1"/>
</dbReference>
<dbReference type="Gene3D" id="4.10.60.10">
    <property type="entry name" value="Zinc finger, CCHC-type"/>
    <property type="match status" value="1"/>
</dbReference>
<evidence type="ECO:0000259" key="3">
    <source>
        <dbReference type="PROSITE" id="PS50158"/>
    </source>
</evidence>